<dbReference type="Proteomes" id="UP001056756">
    <property type="component" value="Chromosome"/>
</dbReference>
<evidence type="ECO:0000256" key="1">
    <source>
        <dbReference type="SAM" id="MobiDB-lite"/>
    </source>
</evidence>
<reference evidence="3" key="1">
    <citation type="submission" date="2022-05" db="EMBL/GenBank/DDBJ databases">
        <title>Novel bacterial taxa in a minimal lignocellulolytic consortium and its capacity to transform plastics disclosed by genome-resolved metagenomics.</title>
        <authorList>
            <person name="Rodriguez C.A.D."/>
            <person name="Diaz-Garcia L."/>
            <person name="Herrera K."/>
            <person name="Tarazona N.A."/>
            <person name="Sproer C."/>
            <person name="Overmann J."/>
            <person name="Jimenez D.J."/>
        </authorList>
    </citation>
    <scope>NUCLEOTIDE SEQUENCE</scope>
    <source>
        <strain evidence="3">MAG5</strain>
    </source>
</reference>
<dbReference type="KEGG" id="plig:NAG76_06560"/>
<keyword evidence="2" id="KW-0472">Membrane</keyword>
<keyword evidence="2" id="KW-0812">Transmembrane</keyword>
<proteinExistence type="predicted"/>
<evidence type="ECO:0000256" key="2">
    <source>
        <dbReference type="SAM" id="Phobius"/>
    </source>
</evidence>
<evidence type="ECO:0000313" key="4">
    <source>
        <dbReference type="Proteomes" id="UP001056756"/>
    </source>
</evidence>
<dbReference type="AlphaFoldDB" id="A0A9J6ZIQ6"/>
<name>A0A9J6ZIQ6_9BACL</name>
<dbReference type="EMBL" id="CP097899">
    <property type="protein sequence ID" value="URN95903.1"/>
    <property type="molecule type" value="Genomic_DNA"/>
</dbReference>
<evidence type="ECO:0000313" key="3">
    <source>
        <dbReference type="EMBL" id="URN95903.1"/>
    </source>
</evidence>
<sequence length="195" mass="22010">MVLKVLMWVGKAISVVLIVCMLSIWTTGYIITSYVESILKQYEIPIEIPPMAMSGVWGVLWGSEVDTLSKDKEVVVDTPQPTEQPDTNKEQIPSDLNTEPDDEAQEVLAPIEVDDTEVAMTPEEIAAAKDTVSVEDKDRMLELLMTKLPADSWQTFSTYLEDGLTDQELIDIQQIMAQHLNDAEYEELMIILKKY</sequence>
<feature type="region of interest" description="Disordered" evidence="1">
    <location>
        <begin position="77"/>
        <end position="101"/>
    </location>
</feature>
<accession>A0A9J6ZIQ6</accession>
<organism evidence="3 4">
    <name type="scientific">Candidatus Pristimantibacillus lignocellulolyticus</name>
    <dbReference type="NCBI Taxonomy" id="2994561"/>
    <lineage>
        <taxon>Bacteria</taxon>
        <taxon>Bacillati</taxon>
        <taxon>Bacillota</taxon>
        <taxon>Bacilli</taxon>
        <taxon>Bacillales</taxon>
        <taxon>Paenibacillaceae</taxon>
        <taxon>Candidatus Pristimantibacillus</taxon>
    </lineage>
</organism>
<feature type="compositionally biased region" description="Polar residues" evidence="1">
    <location>
        <begin position="79"/>
        <end position="97"/>
    </location>
</feature>
<protein>
    <submittedName>
        <fullName evidence="3">Uncharacterized protein</fullName>
    </submittedName>
</protein>
<feature type="transmembrane region" description="Helical" evidence="2">
    <location>
        <begin position="12"/>
        <end position="31"/>
    </location>
</feature>
<keyword evidence="2" id="KW-1133">Transmembrane helix</keyword>
<gene>
    <name evidence="3" type="ORF">NAG76_06560</name>
</gene>